<keyword evidence="14" id="KW-1185">Reference proteome</keyword>
<keyword evidence="7 11" id="KW-0418">Kinase</keyword>
<accession>A0AAN1SX98</accession>
<comment type="pathway">
    <text evidence="1 11">Metabolic intermediate biosynthesis; chorismate biosynthesis; chorismate from D-erythrose 4-phosphate and phosphoenolpyruvate: step 5/7.</text>
</comment>
<comment type="function">
    <text evidence="11">Catalyzes the specific phosphorylation of the 3-hydroxyl group of shikimic acid using ATP as a cosubstrate.</text>
</comment>
<evidence type="ECO:0000256" key="1">
    <source>
        <dbReference type="ARBA" id="ARBA00004842"/>
    </source>
</evidence>
<feature type="binding site" evidence="11">
    <location>
        <begin position="36"/>
        <end position="41"/>
    </location>
    <ligand>
        <name>ATP</name>
        <dbReference type="ChEBI" id="CHEBI:30616"/>
    </ligand>
</feature>
<dbReference type="Pfam" id="PF01202">
    <property type="entry name" value="SKI"/>
    <property type="match status" value="1"/>
</dbReference>
<dbReference type="HAMAP" id="MF_00109">
    <property type="entry name" value="Shikimate_kinase"/>
    <property type="match status" value="1"/>
</dbReference>
<dbReference type="PANTHER" id="PTHR21087:SF16">
    <property type="entry name" value="SHIKIMATE KINASE 1, CHLOROPLASTIC"/>
    <property type="match status" value="1"/>
</dbReference>
<keyword evidence="6 11" id="KW-0547">Nucleotide-binding</keyword>
<evidence type="ECO:0000256" key="7">
    <source>
        <dbReference type="ARBA" id="ARBA00022777"/>
    </source>
</evidence>
<name>A0AAN1SX98_9PROT</name>
<feature type="compositionally biased region" description="Polar residues" evidence="12">
    <location>
        <begin position="1"/>
        <end position="14"/>
    </location>
</feature>
<comment type="similarity">
    <text evidence="2 11">Belongs to the shikimate kinase family.</text>
</comment>
<comment type="cofactor">
    <cofactor evidence="11">
        <name>Mg(2+)</name>
        <dbReference type="ChEBI" id="CHEBI:18420"/>
    </cofactor>
    <text evidence="11">Binds 1 Mg(2+) ion per subunit.</text>
</comment>
<dbReference type="GO" id="GO:0009073">
    <property type="term" value="P:aromatic amino acid family biosynthetic process"/>
    <property type="evidence" value="ECO:0007669"/>
    <property type="project" value="UniProtKB-KW"/>
</dbReference>
<dbReference type="AlphaFoldDB" id="A0AAN1SX98"/>
<dbReference type="InterPro" id="IPR031322">
    <property type="entry name" value="Shikimate/glucono_kinase"/>
</dbReference>
<keyword evidence="11" id="KW-0479">Metal-binding</keyword>
<dbReference type="GO" id="GO:0008652">
    <property type="term" value="P:amino acid biosynthetic process"/>
    <property type="evidence" value="ECO:0007669"/>
    <property type="project" value="UniProtKB-KW"/>
</dbReference>
<evidence type="ECO:0000256" key="5">
    <source>
        <dbReference type="ARBA" id="ARBA00022679"/>
    </source>
</evidence>
<protein>
    <recommendedName>
        <fullName evidence="3 11">Shikimate kinase</fullName>
        <shortName evidence="11">SK</shortName>
        <ecNumber evidence="3 11">2.7.1.71</ecNumber>
    </recommendedName>
</protein>
<feature type="binding site" evidence="11">
    <location>
        <position position="40"/>
    </location>
    <ligand>
        <name>Mg(2+)</name>
        <dbReference type="ChEBI" id="CHEBI:18420"/>
    </ligand>
</feature>
<comment type="subcellular location">
    <subcellularLocation>
        <location evidence="11">Cytoplasm</location>
    </subcellularLocation>
</comment>
<dbReference type="Proteomes" id="UP001319121">
    <property type="component" value="Chromosome"/>
</dbReference>
<feature type="binding site" evidence="11">
    <location>
        <position position="142"/>
    </location>
    <ligand>
        <name>ATP</name>
        <dbReference type="ChEBI" id="CHEBI:30616"/>
    </ligand>
</feature>
<evidence type="ECO:0000256" key="3">
    <source>
        <dbReference type="ARBA" id="ARBA00012154"/>
    </source>
</evidence>
<dbReference type="SUPFAM" id="SSF52540">
    <property type="entry name" value="P-loop containing nucleoside triphosphate hydrolases"/>
    <property type="match status" value="1"/>
</dbReference>
<dbReference type="EC" id="2.7.1.71" evidence="3 11"/>
<feature type="binding site" evidence="11">
    <location>
        <position position="161"/>
    </location>
    <ligand>
        <name>substrate</name>
    </ligand>
</feature>
<evidence type="ECO:0000313" key="14">
    <source>
        <dbReference type="Proteomes" id="UP001319121"/>
    </source>
</evidence>
<gene>
    <name evidence="11 13" type="primary">aroK</name>
    <name evidence="13" type="ORF">FGKAn22_01200</name>
</gene>
<feature type="region of interest" description="Disordered" evidence="12">
    <location>
        <begin position="1"/>
        <end position="21"/>
    </location>
</feature>
<evidence type="ECO:0000256" key="11">
    <source>
        <dbReference type="HAMAP-Rule" id="MF_00109"/>
    </source>
</evidence>
<proteinExistence type="inferred from homology"/>
<evidence type="ECO:0000256" key="8">
    <source>
        <dbReference type="ARBA" id="ARBA00022840"/>
    </source>
</evidence>
<dbReference type="GO" id="GO:0000287">
    <property type="term" value="F:magnesium ion binding"/>
    <property type="evidence" value="ECO:0007669"/>
    <property type="project" value="UniProtKB-UniRule"/>
</dbReference>
<evidence type="ECO:0000256" key="2">
    <source>
        <dbReference type="ARBA" id="ARBA00006997"/>
    </source>
</evidence>
<keyword evidence="5 11" id="KW-0808">Transferase</keyword>
<evidence type="ECO:0000256" key="6">
    <source>
        <dbReference type="ARBA" id="ARBA00022741"/>
    </source>
</evidence>
<evidence type="ECO:0000256" key="4">
    <source>
        <dbReference type="ARBA" id="ARBA00022605"/>
    </source>
</evidence>
<comment type="catalytic activity">
    <reaction evidence="10 11">
        <text>shikimate + ATP = 3-phosphoshikimate + ADP + H(+)</text>
        <dbReference type="Rhea" id="RHEA:13121"/>
        <dbReference type="ChEBI" id="CHEBI:15378"/>
        <dbReference type="ChEBI" id="CHEBI:30616"/>
        <dbReference type="ChEBI" id="CHEBI:36208"/>
        <dbReference type="ChEBI" id="CHEBI:145989"/>
        <dbReference type="ChEBI" id="CHEBI:456216"/>
        <dbReference type="EC" id="2.7.1.71"/>
    </reaction>
</comment>
<dbReference type="PANTHER" id="PTHR21087">
    <property type="entry name" value="SHIKIMATE KINASE"/>
    <property type="match status" value="1"/>
</dbReference>
<dbReference type="GO" id="GO:0004765">
    <property type="term" value="F:shikimate kinase activity"/>
    <property type="evidence" value="ECO:0007669"/>
    <property type="project" value="UniProtKB-UniRule"/>
</dbReference>
<organism evidence="13 14">
    <name type="scientific">Ferrigenium kumadai</name>
    <dbReference type="NCBI Taxonomy" id="1682490"/>
    <lineage>
        <taxon>Bacteria</taxon>
        <taxon>Pseudomonadati</taxon>
        <taxon>Pseudomonadota</taxon>
        <taxon>Betaproteobacteria</taxon>
        <taxon>Nitrosomonadales</taxon>
        <taxon>Gallionellaceae</taxon>
        <taxon>Ferrigenium</taxon>
    </lineage>
</organism>
<feature type="binding site" evidence="11">
    <location>
        <position position="178"/>
    </location>
    <ligand>
        <name>ATP</name>
        <dbReference type="ChEBI" id="CHEBI:30616"/>
    </ligand>
</feature>
<dbReference type="EMBL" id="AP019536">
    <property type="protein sequence ID" value="BBI98427.1"/>
    <property type="molecule type" value="Genomic_DNA"/>
</dbReference>
<dbReference type="CDD" id="cd00464">
    <property type="entry name" value="SK"/>
    <property type="match status" value="1"/>
</dbReference>
<keyword evidence="4 11" id="KW-0028">Amino-acid biosynthesis</keyword>
<dbReference type="GO" id="GO:0009423">
    <property type="term" value="P:chorismate biosynthetic process"/>
    <property type="evidence" value="ECO:0007669"/>
    <property type="project" value="UniProtKB-UniRule"/>
</dbReference>
<evidence type="ECO:0000313" key="13">
    <source>
        <dbReference type="EMBL" id="BBI98427.1"/>
    </source>
</evidence>
<dbReference type="PRINTS" id="PR01100">
    <property type="entry name" value="SHIKIMTKNASE"/>
</dbReference>
<reference evidence="13 14" key="1">
    <citation type="submission" date="2019-03" db="EMBL/GenBank/DDBJ databases">
        <title>Complete genome sequence of Ferrigenium kumadai strain An22, a microaerophilic iron-oxidizing bacterium isolated from a paddy field soil.</title>
        <authorList>
            <person name="Watanabe T."/>
            <person name="Asakawa S."/>
        </authorList>
    </citation>
    <scope>NUCLEOTIDE SEQUENCE [LARGE SCALE GENOMIC DNA]</scope>
    <source>
        <strain evidence="13 14">An22</strain>
    </source>
</reference>
<sequence>MCGMQNSQENSVQESCRRDGNRKCRSGNLILVGMMGSGKTTMGRTLAKHLGKTFVDSDEEIQKRTGVTIPHIFDIEGEAGFRQRETAVISDLVGGENMVLATGGGAVLAEQNRAVLQQNGIVIYLKANVHDLWLRTRHDRNRPLLQTGDPYAKLTDLFQQRDPLYREVADIVIQSGKQSVHSLMLQLVGEIETYRETRQ</sequence>
<feature type="binding site" evidence="11">
    <location>
        <position position="82"/>
    </location>
    <ligand>
        <name>substrate</name>
    </ligand>
</feature>
<dbReference type="PROSITE" id="PS01128">
    <property type="entry name" value="SHIKIMATE_KINASE"/>
    <property type="match status" value="1"/>
</dbReference>
<evidence type="ECO:0000256" key="9">
    <source>
        <dbReference type="ARBA" id="ARBA00023141"/>
    </source>
</evidence>
<dbReference type="InterPro" id="IPR027417">
    <property type="entry name" value="P-loop_NTPase"/>
</dbReference>
<dbReference type="NCBIfam" id="NF010552">
    <property type="entry name" value="PRK13946.1"/>
    <property type="match status" value="1"/>
</dbReference>
<keyword evidence="11" id="KW-0460">Magnesium</keyword>
<dbReference type="GO" id="GO:0005829">
    <property type="term" value="C:cytosol"/>
    <property type="evidence" value="ECO:0007669"/>
    <property type="project" value="TreeGrafter"/>
</dbReference>
<feature type="binding site" evidence="11">
    <location>
        <position position="58"/>
    </location>
    <ligand>
        <name>substrate</name>
    </ligand>
</feature>
<dbReference type="KEGG" id="fku:FGKAn22_01200"/>
<keyword evidence="9 11" id="KW-0057">Aromatic amino acid biosynthesis</keyword>
<keyword evidence="8 11" id="KW-0067">ATP-binding</keyword>
<feature type="binding site" evidence="11">
    <location>
        <position position="104"/>
    </location>
    <ligand>
        <name>substrate</name>
    </ligand>
</feature>
<dbReference type="InterPro" id="IPR023000">
    <property type="entry name" value="Shikimate_kinase_CS"/>
</dbReference>
<dbReference type="InterPro" id="IPR000623">
    <property type="entry name" value="Shikimate_kinase/TSH1"/>
</dbReference>
<evidence type="ECO:0000256" key="12">
    <source>
        <dbReference type="SAM" id="MobiDB-lite"/>
    </source>
</evidence>
<keyword evidence="11" id="KW-0963">Cytoplasm</keyword>
<comment type="subunit">
    <text evidence="11">Monomer.</text>
</comment>
<dbReference type="Gene3D" id="3.40.50.300">
    <property type="entry name" value="P-loop containing nucleotide triphosphate hydrolases"/>
    <property type="match status" value="1"/>
</dbReference>
<evidence type="ECO:0000256" key="10">
    <source>
        <dbReference type="ARBA" id="ARBA00048567"/>
    </source>
</evidence>
<dbReference type="GO" id="GO:0005524">
    <property type="term" value="F:ATP binding"/>
    <property type="evidence" value="ECO:0007669"/>
    <property type="project" value="UniProtKB-UniRule"/>
</dbReference>